<name>A0ACC1AA64_9ROSI</name>
<keyword evidence="2" id="KW-1185">Reference proteome</keyword>
<evidence type="ECO:0000313" key="1">
    <source>
        <dbReference type="EMBL" id="KAJ0083167.1"/>
    </source>
</evidence>
<accession>A0ACC1AA64</accession>
<proteinExistence type="predicted"/>
<organism evidence="1 2">
    <name type="scientific">Pistacia atlantica</name>
    <dbReference type="NCBI Taxonomy" id="434234"/>
    <lineage>
        <taxon>Eukaryota</taxon>
        <taxon>Viridiplantae</taxon>
        <taxon>Streptophyta</taxon>
        <taxon>Embryophyta</taxon>
        <taxon>Tracheophyta</taxon>
        <taxon>Spermatophyta</taxon>
        <taxon>Magnoliopsida</taxon>
        <taxon>eudicotyledons</taxon>
        <taxon>Gunneridae</taxon>
        <taxon>Pentapetalae</taxon>
        <taxon>rosids</taxon>
        <taxon>malvids</taxon>
        <taxon>Sapindales</taxon>
        <taxon>Anacardiaceae</taxon>
        <taxon>Pistacia</taxon>
    </lineage>
</organism>
<dbReference type="EMBL" id="CM047908">
    <property type="protein sequence ID" value="KAJ0083167.1"/>
    <property type="molecule type" value="Genomic_DNA"/>
</dbReference>
<sequence>MSVTVTESEGSLFLMDVHGGDHQDSVYVAVGKGESSIYALSWTLQHLVNPSTIIYLIHVFPEIKHVPSPLGRLPRSQVNPEQVETYMAQERGKRRELLQKFFDACPASEVKVDTMLIESESDTVAKAIVDWIPILNVRKLVVGTSKSSLRKLKSRKGNGIADQILQSAPEGCEIKIVCEGKEVMSIKEREREREKR</sequence>
<dbReference type="Proteomes" id="UP001164250">
    <property type="component" value="Chromosome 12"/>
</dbReference>
<protein>
    <submittedName>
        <fullName evidence="1">Uncharacterized protein</fullName>
    </submittedName>
</protein>
<comment type="caution">
    <text evidence="1">The sequence shown here is derived from an EMBL/GenBank/DDBJ whole genome shotgun (WGS) entry which is preliminary data.</text>
</comment>
<reference evidence="2" key="1">
    <citation type="journal article" date="2023" name="G3 (Bethesda)">
        <title>Genome assembly and association tests identify interacting loci associated with vigor, precocity, and sex in interspecific pistachio rootstocks.</title>
        <authorList>
            <person name="Palmer W."/>
            <person name="Jacygrad E."/>
            <person name="Sagayaradj S."/>
            <person name="Cavanaugh K."/>
            <person name="Han R."/>
            <person name="Bertier L."/>
            <person name="Beede B."/>
            <person name="Kafkas S."/>
            <person name="Golino D."/>
            <person name="Preece J."/>
            <person name="Michelmore R."/>
        </authorList>
    </citation>
    <scope>NUCLEOTIDE SEQUENCE [LARGE SCALE GENOMIC DNA]</scope>
</reference>
<evidence type="ECO:0000313" key="2">
    <source>
        <dbReference type="Proteomes" id="UP001164250"/>
    </source>
</evidence>
<gene>
    <name evidence="1" type="ORF">Patl1_09620</name>
</gene>